<evidence type="ECO:0000313" key="3">
    <source>
        <dbReference type="Proteomes" id="UP000199645"/>
    </source>
</evidence>
<reference evidence="2 3" key="1">
    <citation type="submission" date="2016-10" db="EMBL/GenBank/DDBJ databases">
        <authorList>
            <person name="de Groot N.N."/>
        </authorList>
    </citation>
    <scope>NUCLEOTIDE SEQUENCE [LARGE SCALE GENOMIC DNA]</scope>
    <source>
        <strain evidence="2 3">DSM 43019</strain>
    </source>
</reference>
<keyword evidence="1" id="KW-0732">Signal</keyword>
<organism evidence="2 3">
    <name type="scientific">Actinoplanes philippinensis</name>
    <dbReference type="NCBI Taxonomy" id="35752"/>
    <lineage>
        <taxon>Bacteria</taxon>
        <taxon>Bacillati</taxon>
        <taxon>Actinomycetota</taxon>
        <taxon>Actinomycetes</taxon>
        <taxon>Micromonosporales</taxon>
        <taxon>Micromonosporaceae</taxon>
        <taxon>Actinoplanes</taxon>
    </lineage>
</organism>
<feature type="chain" id="PRO_5039355275" description="Lipoprotein" evidence="1">
    <location>
        <begin position="24"/>
        <end position="176"/>
    </location>
</feature>
<accession>A0A1I2JZA7</accession>
<proteinExistence type="predicted"/>
<gene>
    <name evidence="2" type="ORF">SAMN05421541_114140</name>
</gene>
<feature type="signal peptide" evidence="1">
    <location>
        <begin position="1"/>
        <end position="23"/>
    </location>
</feature>
<dbReference type="OrthoDB" id="3402071at2"/>
<dbReference type="Proteomes" id="UP000199645">
    <property type="component" value="Unassembled WGS sequence"/>
</dbReference>
<keyword evidence="3" id="KW-1185">Reference proteome</keyword>
<sequence length="176" mass="18641">MRAVRPISFALLLVLAAPLAACSGQPGAHAWAALVCTTLSPWRSEIDTLTSRTQQQMTSKTTPGQAKENLARLFDGAATASEKAREGVEKAGVPDVDNGKAIADGFLSSLAGIRDAYGHARTGIEGLATAPSQAFYDEVGKVVAQLTTDYERSSLDTTNLESVELRQAFDTLPECQ</sequence>
<evidence type="ECO:0000313" key="2">
    <source>
        <dbReference type="EMBL" id="SFF59250.1"/>
    </source>
</evidence>
<evidence type="ECO:0008006" key="4">
    <source>
        <dbReference type="Google" id="ProtNLM"/>
    </source>
</evidence>
<dbReference type="AlphaFoldDB" id="A0A1I2JZA7"/>
<name>A0A1I2JZA7_9ACTN</name>
<protein>
    <recommendedName>
        <fullName evidence="4">Lipoprotein</fullName>
    </recommendedName>
</protein>
<dbReference type="RefSeq" id="WP_093620102.1">
    <property type="nucleotide sequence ID" value="NZ_BOMT01000082.1"/>
</dbReference>
<dbReference type="STRING" id="35752.SAMN05421541_114140"/>
<dbReference type="EMBL" id="FONV01000014">
    <property type="protein sequence ID" value="SFF59250.1"/>
    <property type="molecule type" value="Genomic_DNA"/>
</dbReference>
<evidence type="ECO:0000256" key="1">
    <source>
        <dbReference type="SAM" id="SignalP"/>
    </source>
</evidence>